<evidence type="ECO:0000313" key="3">
    <source>
        <dbReference type="Proteomes" id="UP000799770"/>
    </source>
</evidence>
<keyword evidence="1" id="KW-0472">Membrane</keyword>
<dbReference type="OrthoDB" id="3540210at2759"/>
<dbReference type="EMBL" id="ML977337">
    <property type="protein sequence ID" value="KAF2110744.1"/>
    <property type="molecule type" value="Genomic_DNA"/>
</dbReference>
<evidence type="ECO:0000256" key="1">
    <source>
        <dbReference type="SAM" id="Phobius"/>
    </source>
</evidence>
<feature type="transmembrane region" description="Helical" evidence="1">
    <location>
        <begin position="36"/>
        <end position="60"/>
    </location>
</feature>
<dbReference type="AlphaFoldDB" id="A0A6A5YVE4"/>
<sequence>MSEIETSLVKRGKWTNLQQGPVMGQTITTDAQTGTLIIALLAVFTSLGLTHLFHLFTFLYHQLRANGQPADGLFRQQQALLRTLPGPSSLASGSITLWLSWNHVSQKTLARSSWLAIVALVFALASVAASIFSSSVVTTTNLEVLVKSPLCTYLETGGLTNADLPYITTVYTLARAYADDCYTDQTHLPIRCKAYIRPRLDFSTEFVPCPFDNDLCASPALAFDSGLVDLGVNFGLNTAPRDRVRYRRRTTAAILSPRVKLFNASDIPKKDLGRAALPSEEMECYAFGSRGDGTPFTNCTFLHSLTSSNLTMTYTTSQATRLINPNVDQYFEPLPEMRREDADITVRAVGKNAIRYREPVDDLLFAAHQVVPLYLISDNSTFTYYQSDTHSSMIGIMEQYQYCITNSTSHETCSDLGGWPGTNPAVNFPRANGLQLSMLRLLYTTANHFNHASIDRFKASELIHGGGLIDSLPEDQWITELTSWESQIWAAHQIAMADYAAGPTSRVPSAAVTTRNSSTAGDKELCGMQKMRKTGDFININYFGLVFILTVSSVIAVVDTLILRFLIFLKAFKHISPHRINRWIQDGVWQLQRHAYESHGEGDWTMLDEVVPTTRQKTMLSDLPTETLCSLKSS</sequence>
<evidence type="ECO:0000313" key="2">
    <source>
        <dbReference type="EMBL" id="KAF2110744.1"/>
    </source>
</evidence>
<proteinExistence type="predicted"/>
<keyword evidence="1" id="KW-0812">Transmembrane</keyword>
<feature type="transmembrane region" description="Helical" evidence="1">
    <location>
        <begin position="113"/>
        <end position="132"/>
    </location>
</feature>
<dbReference type="Proteomes" id="UP000799770">
    <property type="component" value="Unassembled WGS sequence"/>
</dbReference>
<organism evidence="2 3">
    <name type="scientific">Lophiotrema nucula</name>
    <dbReference type="NCBI Taxonomy" id="690887"/>
    <lineage>
        <taxon>Eukaryota</taxon>
        <taxon>Fungi</taxon>
        <taxon>Dikarya</taxon>
        <taxon>Ascomycota</taxon>
        <taxon>Pezizomycotina</taxon>
        <taxon>Dothideomycetes</taxon>
        <taxon>Pleosporomycetidae</taxon>
        <taxon>Pleosporales</taxon>
        <taxon>Lophiotremataceae</taxon>
        <taxon>Lophiotrema</taxon>
    </lineage>
</organism>
<keyword evidence="1" id="KW-1133">Transmembrane helix</keyword>
<protein>
    <submittedName>
        <fullName evidence="2">Uncharacterized protein</fullName>
    </submittedName>
</protein>
<keyword evidence="3" id="KW-1185">Reference proteome</keyword>
<reference evidence="2" key="1">
    <citation type="journal article" date="2020" name="Stud. Mycol.">
        <title>101 Dothideomycetes genomes: a test case for predicting lifestyles and emergence of pathogens.</title>
        <authorList>
            <person name="Haridas S."/>
            <person name="Albert R."/>
            <person name="Binder M."/>
            <person name="Bloem J."/>
            <person name="Labutti K."/>
            <person name="Salamov A."/>
            <person name="Andreopoulos B."/>
            <person name="Baker S."/>
            <person name="Barry K."/>
            <person name="Bills G."/>
            <person name="Bluhm B."/>
            <person name="Cannon C."/>
            <person name="Castanera R."/>
            <person name="Culley D."/>
            <person name="Daum C."/>
            <person name="Ezra D."/>
            <person name="Gonzalez J."/>
            <person name="Henrissat B."/>
            <person name="Kuo A."/>
            <person name="Liang C."/>
            <person name="Lipzen A."/>
            <person name="Lutzoni F."/>
            <person name="Magnuson J."/>
            <person name="Mondo S."/>
            <person name="Nolan M."/>
            <person name="Ohm R."/>
            <person name="Pangilinan J."/>
            <person name="Park H.-J."/>
            <person name="Ramirez L."/>
            <person name="Alfaro M."/>
            <person name="Sun H."/>
            <person name="Tritt A."/>
            <person name="Yoshinaga Y."/>
            <person name="Zwiers L.-H."/>
            <person name="Turgeon B."/>
            <person name="Goodwin S."/>
            <person name="Spatafora J."/>
            <person name="Crous P."/>
            <person name="Grigoriev I."/>
        </authorList>
    </citation>
    <scope>NUCLEOTIDE SEQUENCE</scope>
    <source>
        <strain evidence="2">CBS 627.86</strain>
    </source>
</reference>
<accession>A0A6A5YVE4</accession>
<name>A0A6A5YVE4_9PLEO</name>
<feature type="transmembrane region" description="Helical" evidence="1">
    <location>
        <begin position="542"/>
        <end position="569"/>
    </location>
</feature>
<gene>
    <name evidence="2" type="ORF">BDV96DRAFT_650847</name>
</gene>